<feature type="region of interest" description="Disordered" evidence="1">
    <location>
        <begin position="76"/>
        <end position="115"/>
    </location>
</feature>
<name>A0A1H2WCF8_9RHOB</name>
<protein>
    <recommendedName>
        <fullName evidence="4">GcrA cell cycle regulator</fullName>
    </recommendedName>
</protein>
<keyword evidence="3" id="KW-1185">Reference proteome</keyword>
<reference evidence="2 3" key="1">
    <citation type="submission" date="2016-10" db="EMBL/GenBank/DDBJ databases">
        <authorList>
            <person name="de Groot N.N."/>
        </authorList>
    </citation>
    <scope>NUCLEOTIDE SEQUENCE [LARGE SCALE GENOMIC DNA]</scope>
    <source>
        <strain evidence="2 3">CGMCC 1.8894</strain>
    </source>
</reference>
<evidence type="ECO:0000313" key="2">
    <source>
        <dbReference type="EMBL" id="SDW77729.1"/>
    </source>
</evidence>
<evidence type="ECO:0000313" key="3">
    <source>
        <dbReference type="Proteomes" id="UP000198539"/>
    </source>
</evidence>
<accession>A0A1H2WCF8</accession>
<evidence type="ECO:0008006" key="4">
    <source>
        <dbReference type="Google" id="ProtNLM"/>
    </source>
</evidence>
<gene>
    <name evidence="2" type="ORF">SAMN04488238_103323</name>
</gene>
<feature type="compositionally biased region" description="Pro residues" evidence="1">
    <location>
        <begin position="81"/>
        <end position="94"/>
    </location>
</feature>
<sequence>MGSEVIDRIEAQEIALQRRVQARAAVLEALRRFDVAARDAGFEPDVTYDGSAAIRIGLDLGALMPPGMPDVCAPPDVAALPEPPSEVAPEPAPQTRPAHGAEARDATPPAYATGPWTADEERTALRMLDRGKTGGQIATRLNRPGPGTYKKLKALQERRAKASVGPAAKSTAVIVAKPKAGDDPVTWTPALDLELCDAVFNGVHLVDLAVAMDIPDAVLSARWRSLYLDGATRSDQAARIEALRAEVAAHE</sequence>
<evidence type="ECO:0000256" key="1">
    <source>
        <dbReference type="SAM" id="MobiDB-lite"/>
    </source>
</evidence>
<dbReference type="AlphaFoldDB" id="A0A1H2WCF8"/>
<dbReference type="Proteomes" id="UP000198539">
    <property type="component" value="Unassembled WGS sequence"/>
</dbReference>
<dbReference type="STRING" id="564137.SAMN04488238_103323"/>
<proteinExistence type="predicted"/>
<dbReference type="EMBL" id="FNOM01000003">
    <property type="protein sequence ID" value="SDW77729.1"/>
    <property type="molecule type" value="Genomic_DNA"/>
</dbReference>
<organism evidence="2 3">
    <name type="scientific">Roseicitreum antarcticum</name>
    <dbReference type="NCBI Taxonomy" id="564137"/>
    <lineage>
        <taxon>Bacteria</taxon>
        <taxon>Pseudomonadati</taxon>
        <taxon>Pseudomonadota</taxon>
        <taxon>Alphaproteobacteria</taxon>
        <taxon>Rhodobacterales</taxon>
        <taxon>Paracoccaceae</taxon>
        <taxon>Roseicitreum</taxon>
    </lineage>
</organism>